<sequence length="143" mass="15967">MHPSTKPQPSSDRQSCYRCGKSPGHANAQCPAREVTCHACGKRVSTTRSASVDYRYKVSRHSGFVALSSTFLHSGRAFRHHQAEQTPSCPFFPETVPHTPHTPTPTHHPNQVSLHWGSPERPESPKHSQGAHTCPYTHTRPYH</sequence>
<evidence type="ECO:0000256" key="1">
    <source>
        <dbReference type="SAM" id="MobiDB-lite"/>
    </source>
</evidence>
<dbReference type="Gene3D" id="4.10.60.10">
    <property type="entry name" value="Zinc finger, CCHC-type"/>
    <property type="match status" value="1"/>
</dbReference>
<accession>A0A7J5Y1T5</accession>
<name>A0A7J5Y1T5_DISMA</name>
<dbReference type="AlphaFoldDB" id="A0A7J5Y1T5"/>
<proteinExistence type="predicted"/>
<protein>
    <recommendedName>
        <fullName evidence="4">CCHC-type domain-containing protein</fullName>
    </recommendedName>
</protein>
<evidence type="ECO:0000313" key="3">
    <source>
        <dbReference type="Proteomes" id="UP000518266"/>
    </source>
</evidence>
<dbReference type="EMBL" id="JAAKFY010000018">
    <property type="protein sequence ID" value="KAF3842647.1"/>
    <property type="molecule type" value="Genomic_DNA"/>
</dbReference>
<evidence type="ECO:0008006" key="4">
    <source>
        <dbReference type="Google" id="ProtNLM"/>
    </source>
</evidence>
<organism evidence="2 3">
    <name type="scientific">Dissostichus mawsoni</name>
    <name type="common">Antarctic cod</name>
    <dbReference type="NCBI Taxonomy" id="36200"/>
    <lineage>
        <taxon>Eukaryota</taxon>
        <taxon>Metazoa</taxon>
        <taxon>Chordata</taxon>
        <taxon>Craniata</taxon>
        <taxon>Vertebrata</taxon>
        <taxon>Euteleostomi</taxon>
        <taxon>Actinopterygii</taxon>
        <taxon>Neopterygii</taxon>
        <taxon>Teleostei</taxon>
        <taxon>Neoteleostei</taxon>
        <taxon>Acanthomorphata</taxon>
        <taxon>Eupercaria</taxon>
        <taxon>Perciformes</taxon>
        <taxon>Notothenioidei</taxon>
        <taxon>Nototheniidae</taxon>
        <taxon>Dissostichus</taxon>
    </lineage>
</organism>
<gene>
    <name evidence="2" type="ORF">F7725_001496</name>
</gene>
<dbReference type="Proteomes" id="UP000518266">
    <property type="component" value="Unassembled WGS sequence"/>
</dbReference>
<comment type="caution">
    <text evidence="2">The sequence shown here is derived from an EMBL/GenBank/DDBJ whole genome shotgun (WGS) entry which is preliminary data.</text>
</comment>
<evidence type="ECO:0000313" key="2">
    <source>
        <dbReference type="EMBL" id="KAF3842647.1"/>
    </source>
</evidence>
<reference evidence="2 3" key="1">
    <citation type="submission" date="2020-03" db="EMBL/GenBank/DDBJ databases">
        <title>Dissostichus mawsoni Genome sequencing and assembly.</title>
        <authorList>
            <person name="Park H."/>
        </authorList>
    </citation>
    <scope>NUCLEOTIDE SEQUENCE [LARGE SCALE GENOMIC DNA]</scope>
    <source>
        <strain evidence="2">DM0001</strain>
        <tissue evidence="2">Muscle</tissue>
    </source>
</reference>
<dbReference type="OrthoDB" id="5986431at2759"/>
<feature type="region of interest" description="Disordered" evidence="1">
    <location>
        <begin position="84"/>
        <end position="143"/>
    </location>
</feature>
<feature type="compositionally biased region" description="Low complexity" evidence="1">
    <location>
        <begin position="97"/>
        <end position="109"/>
    </location>
</feature>
<keyword evidence="3" id="KW-1185">Reference proteome</keyword>